<evidence type="ECO:0000313" key="2">
    <source>
        <dbReference type="Proteomes" id="UP001597399"/>
    </source>
</evidence>
<dbReference type="Pfam" id="PF02012">
    <property type="entry name" value="BNR"/>
    <property type="match status" value="1"/>
</dbReference>
<comment type="caution">
    <text evidence="1">The sequence shown here is derived from an EMBL/GenBank/DDBJ whole genome shotgun (WGS) entry which is preliminary data.</text>
</comment>
<evidence type="ECO:0000313" key="1">
    <source>
        <dbReference type="EMBL" id="MFD2693494.1"/>
    </source>
</evidence>
<dbReference type="SUPFAM" id="SSF50939">
    <property type="entry name" value="Sialidases"/>
    <property type="match status" value="1"/>
</dbReference>
<dbReference type="Proteomes" id="UP001597399">
    <property type="component" value="Unassembled WGS sequence"/>
</dbReference>
<dbReference type="Gene3D" id="2.120.10.10">
    <property type="match status" value="2"/>
</dbReference>
<keyword evidence="2" id="KW-1185">Reference proteome</keyword>
<dbReference type="RefSeq" id="WP_253060383.1">
    <property type="nucleotide sequence ID" value="NZ_JAMXWM010000005.1"/>
</dbReference>
<dbReference type="CDD" id="cd15482">
    <property type="entry name" value="Sialidase_non-viral"/>
    <property type="match status" value="1"/>
</dbReference>
<protein>
    <submittedName>
        <fullName evidence="1">WD40/YVTN/BNR-like repeat-containing protein</fullName>
    </submittedName>
</protein>
<proteinExistence type="predicted"/>
<reference evidence="2" key="1">
    <citation type="journal article" date="2019" name="Int. J. Syst. Evol. Microbiol.">
        <title>The Global Catalogue of Microorganisms (GCM) 10K type strain sequencing project: providing services to taxonomists for standard genome sequencing and annotation.</title>
        <authorList>
            <consortium name="The Broad Institute Genomics Platform"/>
            <consortium name="The Broad Institute Genome Sequencing Center for Infectious Disease"/>
            <person name="Wu L."/>
            <person name="Ma J."/>
        </authorList>
    </citation>
    <scope>NUCLEOTIDE SEQUENCE [LARGE SCALE GENOMIC DNA]</scope>
    <source>
        <strain evidence="2">TISTR 2466</strain>
    </source>
</reference>
<accession>A0ABW5S366</accession>
<gene>
    <name evidence="1" type="ORF">ACFSUE_07625</name>
</gene>
<sequence length="312" mass="34872">MKPILLSICGFMLIALIMTLFNYENLIRLIPARSQSQFIGAQNKPRHAQSERLSPFTNDTISYSLQKEALNITYDHGKSWVKVPVDQDQLFGGDYSGNKRELIDGSYLLTKHRAAFLHLDGTDSENKSTALTYSLDQGKTWHHSTVTTSFASLRFRKVGFLNERFGYVILSGDRTMAQEISRVFLTQDGGRSWKETASTGVTALISDGGFVNESIGFLSFGTINPEHPQLYVTEDGGKSWSRAVFTLPNKYLKIFVSAEIPTKDGNHLTVFVNQGPNGDYEGGKVKGKFTSKDNGRTWAFSEEVQPDESEQE</sequence>
<dbReference type="InterPro" id="IPR002860">
    <property type="entry name" value="BNR_rpt"/>
</dbReference>
<name>A0ABW5S366_9BACL</name>
<dbReference type="InterPro" id="IPR036278">
    <property type="entry name" value="Sialidase_sf"/>
</dbReference>
<dbReference type="EMBL" id="JBHUMQ010000017">
    <property type="protein sequence ID" value="MFD2693494.1"/>
    <property type="molecule type" value="Genomic_DNA"/>
</dbReference>
<organism evidence="1 2">
    <name type="scientific">Sporolactobacillus shoreicorticis</name>
    <dbReference type="NCBI Taxonomy" id="1923877"/>
    <lineage>
        <taxon>Bacteria</taxon>
        <taxon>Bacillati</taxon>
        <taxon>Bacillota</taxon>
        <taxon>Bacilli</taxon>
        <taxon>Bacillales</taxon>
        <taxon>Sporolactobacillaceae</taxon>
        <taxon>Sporolactobacillus</taxon>
    </lineage>
</organism>